<dbReference type="EMBL" id="VTXL01000001">
    <property type="protein sequence ID" value="NOJ11343.1"/>
    <property type="molecule type" value="Genomic_DNA"/>
</dbReference>
<evidence type="ECO:0000313" key="2">
    <source>
        <dbReference type="Proteomes" id="UP000519158"/>
    </source>
</evidence>
<dbReference type="AlphaFoldDB" id="A0A7Y4FXA0"/>
<proteinExistence type="predicted"/>
<protein>
    <submittedName>
        <fullName evidence="1">Uncharacterized protein</fullName>
    </submittedName>
</protein>
<name>A0A7Y4FXA0_VIBSP</name>
<comment type="caution">
    <text evidence="1">The sequence shown here is derived from an EMBL/GenBank/DDBJ whole genome shotgun (WGS) entry which is preliminary data.</text>
</comment>
<gene>
    <name evidence="1" type="ORF">F0234_01035</name>
</gene>
<reference evidence="1 2" key="1">
    <citation type="submission" date="2019-09" db="EMBL/GenBank/DDBJ databases">
        <title>Draft genome sequencing and comparative genomics of hatchery-associated Vibrios.</title>
        <authorList>
            <person name="Kehlet-Delgado H."/>
            <person name="Mueller R.S."/>
        </authorList>
    </citation>
    <scope>NUCLEOTIDE SEQUENCE [LARGE SCALE GENOMIC DNA]</scope>
    <source>
        <strain evidence="1 2">99-70-13A3</strain>
    </source>
</reference>
<sequence length="34" mass="4182">MVCLTTSKHLRFNSHRQMDLPTFRGHYYENYFST</sequence>
<dbReference type="Proteomes" id="UP000519158">
    <property type="component" value="Unassembled WGS sequence"/>
</dbReference>
<organism evidence="1 2">
    <name type="scientific">Vibrio splendidus</name>
    <dbReference type="NCBI Taxonomy" id="29497"/>
    <lineage>
        <taxon>Bacteria</taxon>
        <taxon>Pseudomonadati</taxon>
        <taxon>Pseudomonadota</taxon>
        <taxon>Gammaproteobacteria</taxon>
        <taxon>Vibrionales</taxon>
        <taxon>Vibrionaceae</taxon>
        <taxon>Vibrio</taxon>
    </lineage>
</organism>
<evidence type="ECO:0000313" key="1">
    <source>
        <dbReference type="EMBL" id="NOJ11343.1"/>
    </source>
</evidence>
<accession>A0A7Y4FXA0</accession>